<dbReference type="Pfam" id="PF12335">
    <property type="entry name" value="SBF2"/>
    <property type="match status" value="1"/>
</dbReference>
<feature type="domain" description="SBF1/SBF2" evidence="1">
    <location>
        <begin position="208"/>
        <end position="332"/>
    </location>
</feature>
<keyword evidence="3" id="KW-1185">Reference proteome</keyword>
<proteinExistence type="predicted"/>
<name>A0A7R9QND4_9ACAR</name>
<accession>A0A7R9QND4</accession>
<sequence>MSSRLTGGNQTNTIHCFCGAEKPSLSNTPKFLLEKRGLSSRLEAALHAGFEVAFTDSADTGCDGTKMVTSNSSASFSRKSKDRSVFGQPEINYQNQSFHRNKGQSLDSLDTLDSGQSMGSSCTSVSEIQLRNLEIHDREFIILRLLLPKFATLSAVSLFRRVSSVSGDSQGEELYRFSKLFMKDFVTKVFNESNAITLEEKAKFGEMCRTEFGRLWFARYINEQRVHNKKVKETTFYSLAQYFAIVLFECSESDDFTPAKTLMNMCFTYYHENYSQSSHASRPHKQYLYYVLREQPIWRSLRFWNAAFFDALQSERAHRPPPTQRQLNTFNTQDITDENKFQQNITFGQLGYELVDKKCLNYD</sequence>
<dbReference type="InterPro" id="IPR022096">
    <property type="entry name" value="SBF1/SBF2"/>
</dbReference>
<evidence type="ECO:0000259" key="1">
    <source>
        <dbReference type="Pfam" id="PF12335"/>
    </source>
</evidence>
<evidence type="ECO:0000313" key="3">
    <source>
        <dbReference type="Proteomes" id="UP000728032"/>
    </source>
</evidence>
<evidence type="ECO:0000313" key="2">
    <source>
        <dbReference type="EMBL" id="CAD7650703.1"/>
    </source>
</evidence>
<dbReference type="AlphaFoldDB" id="A0A7R9QND4"/>
<dbReference type="EMBL" id="CAJPVJ010004277">
    <property type="protein sequence ID" value="CAG2168456.1"/>
    <property type="molecule type" value="Genomic_DNA"/>
</dbReference>
<reference evidence="2" key="1">
    <citation type="submission" date="2020-11" db="EMBL/GenBank/DDBJ databases">
        <authorList>
            <person name="Tran Van P."/>
        </authorList>
    </citation>
    <scope>NUCLEOTIDE SEQUENCE</scope>
</reference>
<dbReference type="OrthoDB" id="6268344at2759"/>
<dbReference type="InterPro" id="IPR039872">
    <property type="entry name" value="KIAA0513"/>
</dbReference>
<gene>
    <name evidence="2" type="ORF">ONB1V03_LOCUS7946</name>
</gene>
<dbReference type="EMBL" id="OC919102">
    <property type="protein sequence ID" value="CAD7650703.1"/>
    <property type="molecule type" value="Genomic_DNA"/>
</dbReference>
<dbReference type="PANTHER" id="PTHR13663:SF2">
    <property type="entry name" value="SIMILAR TO RIKEN CDNA 6430548M08"/>
    <property type="match status" value="1"/>
</dbReference>
<protein>
    <recommendedName>
        <fullName evidence="1">SBF1/SBF2 domain-containing protein</fullName>
    </recommendedName>
</protein>
<dbReference type="Proteomes" id="UP000728032">
    <property type="component" value="Unassembled WGS sequence"/>
</dbReference>
<dbReference type="PANTHER" id="PTHR13663">
    <property type="entry name" value="SIMILAR TO RIKEN CDNA 6430548M08"/>
    <property type="match status" value="1"/>
</dbReference>
<organism evidence="2">
    <name type="scientific">Oppiella nova</name>
    <dbReference type="NCBI Taxonomy" id="334625"/>
    <lineage>
        <taxon>Eukaryota</taxon>
        <taxon>Metazoa</taxon>
        <taxon>Ecdysozoa</taxon>
        <taxon>Arthropoda</taxon>
        <taxon>Chelicerata</taxon>
        <taxon>Arachnida</taxon>
        <taxon>Acari</taxon>
        <taxon>Acariformes</taxon>
        <taxon>Sarcoptiformes</taxon>
        <taxon>Oribatida</taxon>
        <taxon>Brachypylina</taxon>
        <taxon>Oppioidea</taxon>
        <taxon>Oppiidae</taxon>
        <taxon>Oppiella</taxon>
    </lineage>
</organism>